<dbReference type="PANTHER" id="PTHR43725:SF8">
    <property type="entry name" value="CHLOROPLAST STEM-LOOP BINDING PROTEIN OF 41 KDA B, CHLOROPLASTIC"/>
    <property type="match status" value="1"/>
</dbReference>
<dbReference type="CDD" id="cd05265">
    <property type="entry name" value="SDR_a1"/>
    <property type="match status" value="1"/>
</dbReference>
<dbReference type="PANTHER" id="PTHR43725">
    <property type="entry name" value="UDP-GLUCOSE 4-EPIMERASE"/>
    <property type="match status" value="1"/>
</dbReference>
<dbReference type="EMBL" id="JANCYW010000019">
    <property type="protein sequence ID" value="KAK4538629.1"/>
    <property type="molecule type" value="Genomic_DNA"/>
</dbReference>
<dbReference type="GO" id="GO:0005829">
    <property type="term" value="C:cytosol"/>
    <property type="evidence" value="ECO:0007669"/>
    <property type="project" value="TreeGrafter"/>
</dbReference>
<dbReference type="InterPro" id="IPR001509">
    <property type="entry name" value="Epimerase_deHydtase"/>
</dbReference>
<gene>
    <name evidence="3" type="ORF">CDCA_CDCA19G4654</name>
</gene>
<dbReference type="GO" id="GO:0003978">
    <property type="term" value="F:UDP-glucose 4-epimerase activity"/>
    <property type="evidence" value="ECO:0007669"/>
    <property type="project" value="TreeGrafter"/>
</dbReference>
<feature type="region of interest" description="Disordered" evidence="1">
    <location>
        <begin position="210"/>
        <end position="229"/>
    </location>
</feature>
<evidence type="ECO:0000256" key="1">
    <source>
        <dbReference type="SAM" id="MobiDB-lite"/>
    </source>
</evidence>
<evidence type="ECO:0000313" key="3">
    <source>
        <dbReference type="EMBL" id="KAK4538629.1"/>
    </source>
</evidence>
<organism evidence="3 4">
    <name type="scientific">Cyanidium caldarium</name>
    <name type="common">Red alga</name>
    <dbReference type="NCBI Taxonomy" id="2771"/>
    <lineage>
        <taxon>Eukaryota</taxon>
        <taxon>Rhodophyta</taxon>
        <taxon>Bangiophyceae</taxon>
        <taxon>Cyanidiales</taxon>
        <taxon>Cyanidiaceae</taxon>
        <taxon>Cyanidium</taxon>
    </lineage>
</organism>
<dbReference type="Proteomes" id="UP001301350">
    <property type="component" value="Unassembled WGS sequence"/>
</dbReference>
<proteinExistence type="predicted"/>
<sequence>MEVAFIVAASPGEARSVGRAQRRTPWGSRGAAAALRPCEGAFAPRSPNSPLLQFLGWREEHPQARRPESRHLLRMLGPMSARADVIGKKRCLVIGGTRFSGVYLVKALGDLGHEVVLYNRGNRQVQPIPGEPDTEFAARLASTSTIVGDRTKPDEVQEKLAKEEFDAIYDMNGRELADTKPFADMYAGRLEHYVYMSSAGVYKKSPVMPHVEGDECDPKSRHKGKRDTEEYLDEKGLPWTAIRPTYIYGPLNYNPIESWFFSRIAEDRPICIPGDGAHLTGLGHVSDLANAFAAVLGSKRVIGQVYNIQDRKAVTFDGMARLCARAAGKDPDSLRIVHYDPSKVDLGKAKAFPFRPQHFFTSVNKALSELDWKVEYDLINGLRDSYENDFRKRQQEGRVERDFSTDDIILSQSLVRA</sequence>
<comment type="caution">
    <text evidence="3">The sequence shown here is derived from an EMBL/GenBank/DDBJ whole genome shotgun (WGS) entry which is preliminary data.</text>
</comment>
<evidence type="ECO:0000313" key="4">
    <source>
        <dbReference type="Proteomes" id="UP001301350"/>
    </source>
</evidence>
<dbReference type="Gene3D" id="3.40.50.720">
    <property type="entry name" value="NAD(P)-binding Rossmann-like Domain"/>
    <property type="match status" value="1"/>
</dbReference>
<dbReference type="GO" id="GO:0005996">
    <property type="term" value="P:monosaccharide metabolic process"/>
    <property type="evidence" value="ECO:0007669"/>
    <property type="project" value="TreeGrafter"/>
</dbReference>
<dbReference type="Pfam" id="PF01370">
    <property type="entry name" value="Epimerase"/>
    <property type="match status" value="1"/>
</dbReference>
<keyword evidence="4" id="KW-1185">Reference proteome</keyword>
<name>A0AAV9J251_CYACA</name>
<evidence type="ECO:0000259" key="2">
    <source>
        <dbReference type="Pfam" id="PF01370"/>
    </source>
</evidence>
<protein>
    <recommendedName>
        <fullName evidence="2">NAD-dependent epimerase/dehydratase domain-containing protein</fullName>
    </recommendedName>
</protein>
<dbReference type="AlphaFoldDB" id="A0AAV9J251"/>
<feature type="domain" description="NAD-dependent epimerase/dehydratase" evidence="2">
    <location>
        <begin position="92"/>
        <end position="308"/>
    </location>
</feature>
<dbReference type="SUPFAM" id="SSF51735">
    <property type="entry name" value="NAD(P)-binding Rossmann-fold domains"/>
    <property type="match status" value="1"/>
</dbReference>
<dbReference type="InterPro" id="IPR036291">
    <property type="entry name" value="NAD(P)-bd_dom_sf"/>
</dbReference>
<accession>A0AAV9J251</accession>
<reference evidence="3 4" key="1">
    <citation type="submission" date="2022-07" db="EMBL/GenBank/DDBJ databases">
        <title>Genome-wide signatures of adaptation to extreme environments.</title>
        <authorList>
            <person name="Cho C.H."/>
            <person name="Yoon H.S."/>
        </authorList>
    </citation>
    <scope>NUCLEOTIDE SEQUENCE [LARGE SCALE GENOMIC DNA]</scope>
    <source>
        <strain evidence="3 4">DBV 063 E5</strain>
    </source>
</reference>